<reference evidence="1" key="1">
    <citation type="journal article" date="2014" name="Front. Microbiol.">
        <title>High frequency of phylogenetically diverse reductive dehalogenase-homologous genes in deep subseafloor sedimentary metagenomes.</title>
        <authorList>
            <person name="Kawai M."/>
            <person name="Futagami T."/>
            <person name="Toyoda A."/>
            <person name="Takaki Y."/>
            <person name="Nishi S."/>
            <person name="Hori S."/>
            <person name="Arai W."/>
            <person name="Tsubouchi T."/>
            <person name="Morono Y."/>
            <person name="Uchiyama I."/>
            <person name="Ito T."/>
            <person name="Fujiyama A."/>
            <person name="Inagaki F."/>
            <person name="Takami H."/>
        </authorList>
    </citation>
    <scope>NUCLEOTIDE SEQUENCE</scope>
    <source>
        <strain evidence="1">Expedition CK06-06</strain>
    </source>
</reference>
<proteinExistence type="predicted"/>
<name>X1KQI4_9ZZZZ</name>
<protein>
    <submittedName>
        <fullName evidence="1">Uncharacterized protein</fullName>
    </submittedName>
</protein>
<feature type="non-terminal residue" evidence="1">
    <location>
        <position position="1"/>
    </location>
</feature>
<feature type="non-terminal residue" evidence="1">
    <location>
        <position position="36"/>
    </location>
</feature>
<organism evidence="1">
    <name type="scientific">marine sediment metagenome</name>
    <dbReference type="NCBI Taxonomy" id="412755"/>
    <lineage>
        <taxon>unclassified sequences</taxon>
        <taxon>metagenomes</taxon>
        <taxon>ecological metagenomes</taxon>
    </lineage>
</organism>
<dbReference type="AlphaFoldDB" id="X1KQI4"/>
<sequence length="36" mass="4230">KRDYTHSETKRPVKIVKDGKSIHFNSPKGEIKITQY</sequence>
<gene>
    <name evidence="1" type="ORF">S03H2_73005</name>
</gene>
<dbReference type="EMBL" id="BARU01049740">
    <property type="protein sequence ID" value="GAH95895.1"/>
    <property type="molecule type" value="Genomic_DNA"/>
</dbReference>
<accession>X1KQI4</accession>
<evidence type="ECO:0000313" key="1">
    <source>
        <dbReference type="EMBL" id="GAH95895.1"/>
    </source>
</evidence>
<comment type="caution">
    <text evidence="1">The sequence shown here is derived from an EMBL/GenBank/DDBJ whole genome shotgun (WGS) entry which is preliminary data.</text>
</comment>